<accession>A0A7S0J7F4</accession>
<sequence length="391" mass="42178">MGSAPDLLAETERQLRALLEVRDAGASDVPLSSLARDVLHQLLRSIGTEDSAQPLAHTALNVDDEHEELHEGSADPCASSAAAWEMRLQQWQAVRQAHAERLRHPERVVRAHGRGEGGAGEHQELRWADGPLEARLDAAPLWGDPPCVVEGQRRYMQAARQVPTVQQPLYLGKPQRQPPPMQPPAGETRNGQPSSLSEEGAVASSILWPDLAPPVPSAEEAFPAVHAPEPHERVDAARRRGDGSAEDRSWAADRATLAQEASGSAAELERLWAGGSTLSSEPLPIANELLHVPCTLNSSSPSCHHQHTSMPTPHAASALSHCCVPTRLSLRPSSQPRHSIEQLDLSSFEYRSLRDSTTGDFRPALTSRVVMRAQRSATASRGTVGDGSVSL</sequence>
<feature type="region of interest" description="Disordered" evidence="1">
    <location>
        <begin position="165"/>
        <end position="201"/>
    </location>
</feature>
<evidence type="ECO:0000313" key="2">
    <source>
        <dbReference type="EMBL" id="CAD8543458.1"/>
    </source>
</evidence>
<gene>
    <name evidence="2" type="ORF">CLEP1334_LOCUS18745</name>
</gene>
<feature type="region of interest" description="Disordered" evidence="1">
    <location>
        <begin position="223"/>
        <end position="251"/>
    </location>
</feature>
<feature type="compositionally biased region" description="Basic and acidic residues" evidence="1">
    <location>
        <begin position="228"/>
        <end position="251"/>
    </location>
</feature>
<dbReference type="EMBL" id="HBER01036937">
    <property type="protein sequence ID" value="CAD8543458.1"/>
    <property type="molecule type" value="Transcribed_RNA"/>
</dbReference>
<protein>
    <submittedName>
        <fullName evidence="2">Uncharacterized protein</fullName>
    </submittedName>
</protein>
<dbReference type="AlphaFoldDB" id="A0A7S0J7F4"/>
<name>A0A7S0J7F4_9EUKA</name>
<reference evidence="2" key="1">
    <citation type="submission" date="2021-01" db="EMBL/GenBank/DDBJ databases">
        <authorList>
            <person name="Corre E."/>
            <person name="Pelletier E."/>
            <person name="Niang G."/>
            <person name="Scheremetjew M."/>
            <person name="Finn R."/>
            <person name="Kale V."/>
            <person name="Holt S."/>
            <person name="Cochrane G."/>
            <person name="Meng A."/>
            <person name="Brown T."/>
            <person name="Cohen L."/>
        </authorList>
    </citation>
    <scope>NUCLEOTIDE SEQUENCE</scope>
    <source>
        <strain evidence="2">RCC1130</strain>
    </source>
</reference>
<proteinExistence type="predicted"/>
<evidence type="ECO:0000256" key="1">
    <source>
        <dbReference type="SAM" id="MobiDB-lite"/>
    </source>
</evidence>
<organism evidence="2">
    <name type="scientific">Calcidiscus leptoporus</name>
    <dbReference type="NCBI Taxonomy" id="127549"/>
    <lineage>
        <taxon>Eukaryota</taxon>
        <taxon>Haptista</taxon>
        <taxon>Haptophyta</taxon>
        <taxon>Prymnesiophyceae</taxon>
        <taxon>Coccolithales</taxon>
        <taxon>Calcidiscaceae</taxon>
        <taxon>Calcidiscus</taxon>
    </lineage>
</organism>